<comment type="caution">
    <text evidence="13">The sequence shown here is derived from an EMBL/GenBank/DDBJ whole genome shotgun (WGS) entry which is preliminary data.</text>
</comment>
<dbReference type="FunFam" id="1.20.1070.10:FF:000001">
    <property type="entry name" value="Olfactory receptor"/>
    <property type="match status" value="2"/>
</dbReference>
<feature type="transmembrane region" description="Helical" evidence="11">
    <location>
        <begin position="27"/>
        <end position="51"/>
    </location>
</feature>
<keyword evidence="3" id="KW-0716">Sensory transduction</keyword>
<evidence type="ECO:0000259" key="12">
    <source>
        <dbReference type="PROSITE" id="PS50262"/>
    </source>
</evidence>
<proteinExistence type="predicted"/>
<dbReference type="CDD" id="cd15942">
    <property type="entry name" value="7tmA_OR10G6-like"/>
    <property type="match status" value="1"/>
</dbReference>
<dbReference type="PANTHER" id="PTHR26453">
    <property type="entry name" value="OLFACTORY RECEPTOR"/>
    <property type="match status" value="1"/>
</dbReference>
<dbReference type="InterPro" id="IPR000276">
    <property type="entry name" value="GPCR_Rhodpsn"/>
</dbReference>
<feature type="transmembrane region" description="Helical" evidence="11">
    <location>
        <begin position="203"/>
        <end position="226"/>
    </location>
</feature>
<evidence type="ECO:0000256" key="2">
    <source>
        <dbReference type="ARBA" id="ARBA00022475"/>
    </source>
</evidence>
<comment type="subcellular location">
    <subcellularLocation>
        <location evidence="1">Cell membrane</location>
        <topology evidence="1">Multi-pass membrane protein</topology>
    </subcellularLocation>
</comment>
<evidence type="ECO:0000256" key="10">
    <source>
        <dbReference type="ARBA" id="ARBA00023224"/>
    </source>
</evidence>
<dbReference type="GO" id="GO:0004984">
    <property type="term" value="F:olfactory receptor activity"/>
    <property type="evidence" value="ECO:0007669"/>
    <property type="project" value="InterPro"/>
</dbReference>
<keyword evidence="7" id="KW-0297">G-protein coupled receptor</keyword>
<organism evidence="13 14">
    <name type="scientific">Myodes glareolus</name>
    <name type="common">Bank vole</name>
    <name type="synonym">Clethrionomys glareolus</name>
    <dbReference type="NCBI Taxonomy" id="447135"/>
    <lineage>
        <taxon>Eukaryota</taxon>
        <taxon>Metazoa</taxon>
        <taxon>Chordata</taxon>
        <taxon>Craniata</taxon>
        <taxon>Vertebrata</taxon>
        <taxon>Euteleostomi</taxon>
        <taxon>Mammalia</taxon>
        <taxon>Eutheria</taxon>
        <taxon>Euarchontoglires</taxon>
        <taxon>Glires</taxon>
        <taxon>Rodentia</taxon>
        <taxon>Myomorpha</taxon>
        <taxon>Muroidea</taxon>
        <taxon>Cricetidae</taxon>
        <taxon>Arvicolinae</taxon>
        <taxon>Myodes</taxon>
    </lineage>
</organism>
<feature type="transmembrane region" description="Helical" evidence="11">
    <location>
        <begin position="566"/>
        <end position="584"/>
    </location>
</feature>
<evidence type="ECO:0000256" key="9">
    <source>
        <dbReference type="ARBA" id="ARBA00023170"/>
    </source>
</evidence>
<keyword evidence="8 11" id="KW-0472">Membrane</keyword>
<feature type="transmembrane region" description="Helical" evidence="11">
    <location>
        <begin position="271"/>
        <end position="290"/>
    </location>
</feature>
<evidence type="ECO:0000256" key="1">
    <source>
        <dbReference type="ARBA" id="ARBA00004651"/>
    </source>
</evidence>
<evidence type="ECO:0000256" key="6">
    <source>
        <dbReference type="ARBA" id="ARBA00022989"/>
    </source>
</evidence>
<gene>
    <name evidence="13" type="ORF">U0070_002262</name>
</gene>
<evidence type="ECO:0000313" key="13">
    <source>
        <dbReference type="EMBL" id="KAK7811329.1"/>
    </source>
</evidence>
<feature type="transmembrane region" description="Helical" evidence="11">
    <location>
        <begin position="139"/>
        <end position="158"/>
    </location>
</feature>
<protein>
    <recommendedName>
        <fullName evidence="12">G-protein coupled receptors family 1 profile domain-containing protein</fullName>
    </recommendedName>
</protein>
<feature type="transmembrane region" description="Helical" evidence="11">
    <location>
        <begin position="496"/>
        <end position="518"/>
    </location>
</feature>
<dbReference type="GO" id="GO:0005886">
    <property type="term" value="C:plasma membrane"/>
    <property type="evidence" value="ECO:0007669"/>
    <property type="project" value="UniProtKB-SubCell"/>
</dbReference>
<sequence length="594" mass="65910">MQSGNQTSVSHFILVGLHHPPELGVPLFLAFLLIYLLTVSGNGLIILTVLVDIRLHRPMYWFLCHLSFLDMTISSAIVPKMLAGFLLDSRMISFGGCVIQLFSFHFLGCTECFLYTLMAYDRFLAICKPLHYATIMTRGVCNCLALGTWIGGTIHSLFQTSFLFRLPFCGPNRVDYFFCDIPAILRLVCADTTINEVVTFVDIGFLALTCFMLILTSYGYIVAAILRIRSADGRRNAFSTCAAHLTVVIVYYVPCTFIYLRPGSQEPLDGVVAVFYTVITPLLNPIIYTLRNKEMKAALRRLGGHKEGLMYTAEHPGLFFLLFLLIYSITVTGNLLILLTVGSDPHLRSPMYHFLGHLSFLDACLSTVTVPKVMAGLVTLDGNVISFHGCAIQLYCFHFLASTECFLYTVMAYDRYLAICQPLHYPVAMNRRVCVGLAGSTWAIGSVHSAIHTSLTFHLLYCGPHHIAYFFCDIPPVLKLACADTSINELVMLANIGVVAAGCLILIIISYVFIVAAVLRIRTAEGRQRAFSTCTAHLTVVLLYYMPPVCIYLQPSSTGAGAGAPAVFYTIITPMLNPFIYTLRNKEVKQALKR</sequence>
<feature type="domain" description="G-protein coupled receptors family 1 profile" evidence="12">
    <location>
        <begin position="41"/>
        <end position="288"/>
    </location>
</feature>
<dbReference type="Pfam" id="PF13853">
    <property type="entry name" value="7tm_4"/>
    <property type="match status" value="2"/>
</dbReference>
<evidence type="ECO:0000256" key="3">
    <source>
        <dbReference type="ARBA" id="ARBA00022606"/>
    </source>
</evidence>
<dbReference type="SUPFAM" id="SSF81321">
    <property type="entry name" value="Family A G protein-coupled receptor-like"/>
    <property type="match status" value="2"/>
</dbReference>
<reference evidence="13 14" key="1">
    <citation type="journal article" date="2023" name="bioRxiv">
        <title>Conserved and derived expression patterns and positive selection on dental genes reveal complex evolutionary context of ever-growing rodent molars.</title>
        <authorList>
            <person name="Calamari Z.T."/>
            <person name="Song A."/>
            <person name="Cohen E."/>
            <person name="Akter M."/>
            <person name="Roy R.D."/>
            <person name="Hallikas O."/>
            <person name="Christensen M.M."/>
            <person name="Li P."/>
            <person name="Marangoni P."/>
            <person name="Jernvall J."/>
            <person name="Klein O.D."/>
        </authorList>
    </citation>
    <scope>NUCLEOTIDE SEQUENCE [LARGE SCALE GENOMIC DNA]</scope>
    <source>
        <strain evidence="13">V071</strain>
    </source>
</reference>
<dbReference type="Gene3D" id="1.20.1070.10">
    <property type="entry name" value="Rhodopsin 7-helix transmembrane proteins"/>
    <property type="match status" value="2"/>
</dbReference>
<keyword evidence="5" id="KW-0552">Olfaction</keyword>
<dbReference type="PRINTS" id="PR00237">
    <property type="entry name" value="GPCRRHODOPSN"/>
</dbReference>
<accession>A0AAW0IAQ3</accession>
<keyword evidence="6 11" id="KW-1133">Transmembrane helix</keyword>
<evidence type="ECO:0000256" key="8">
    <source>
        <dbReference type="ARBA" id="ARBA00023136"/>
    </source>
</evidence>
<dbReference type="InterPro" id="IPR017452">
    <property type="entry name" value="GPCR_Rhodpsn_7TM"/>
</dbReference>
<evidence type="ECO:0000313" key="14">
    <source>
        <dbReference type="Proteomes" id="UP001488838"/>
    </source>
</evidence>
<dbReference type="PRINTS" id="PR00245">
    <property type="entry name" value="OLFACTORYR"/>
</dbReference>
<dbReference type="Proteomes" id="UP001488838">
    <property type="component" value="Unassembled WGS sequence"/>
</dbReference>
<feature type="transmembrane region" description="Helical" evidence="11">
    <location>
        <begin position="530"/>
        <end position="546"/>
    </location>
</feature>
<evidence type="ECO:0000256" key="4">
    <source>
        <dbReference type="ARBA" id="ARBA00022692"/>
    </source>
</evidence>
<keyword evidence="4 11" id="KW-0812">Transmembrane</keyword>
<feature type="transmembrane region" description="Helical" evidence="11">
    <location>
        <begin position="238"/>
        <end position="259"/>
    </location>
</feature>
<name>A0AAW0IAQ3_MYOGA</name>
<keyword evidence="14" id="KW-1185">Reference proteome</keyword>
<keyword evidence="10" id="KW-0807">Transducer</keyword>
<keyword evidence="9" id="KW-0675">Receptor</keyword>
<evidence type="ECO:0000256" key="5">
    <source>
        <dbReference type="ARBA" id="ARBA00022725"/>
    </source>
</evidence>
<feature type="transmembrane region" description="Helical" evidence="11">
    <location>
        <begin position="98"/>
        <end position="118"/>
    </location>
</feature>
<feature type="domain" description="G-protein coupled receptors family 1 profile" evidence="12">
    <location>
        <begin position="333"/>
        <end position="581"/>
    </location>
</feature>
<feature type="non-terminal residue" evidence="13">
    <location>
        <position position="594"/>
    </location>
</feature>
<dbReference type="AlphaFoldDB" id="A0AAW0IAQ3"/>
<dbReference type="GO" id="GO:0004930">
    <property type="term" value="F:G protein-coupled receptor activity"/>
    <property type="evidence" value="ECO:0007669"/>
    <property type="project" value="UniProtKB-KW"/>
</dbReference>
<dbReference type="InterPro" id="IPR000725">
    <property type="entry name" value="Olfact_rcpt"/>
</dbReference>
<evidence type="ECO:0000256" key="11">
    <source>
        <dbReference type="SAM" id="Phobius"/>
    </source>
</evidence>
<feature type="transmembrane region" description="Helical" evidence="11">
    <location>
        <begin position="58"/>
        <end position="78"/>
    </location>
</feature>
<feature type="transmembrane region" description="Helical" evidence="11">
    <location>
        <begin position="318"/>
        <end position="341"/>
    </location>
</feature>
<dbReference type="EMBL" id="JBBHLL010000176">
    <property type="protein sequence ID" value="KAK7811329.1"/>
    <property type="molecule type" value="Genomic_DNA"/>
</dbReference>
<dbReference type="PROSITE" id="PS50262">
    <property type="entry name" value="G_PROTEIN_RECEP_F1_2"/>
    <property type="match status" value="2"/>
</dbReference>
<keyword evidence="2" id="KW-1003">Cell membrane</keyword>
<evidence type="ECO:0000256" key="7">
    <source>
        <dbReference type="ARBA" id="ARBA00023040"/>
    </source>
</evidence>